<comment type="caution">
    <text evidence="6">The sequence shown here is derived from an EMBL/GenBank/DDBJ whole genome shotgun (WGS) entry which is preliminary data.</text>
</comment>
<evidence type="ECO:0000259" key="4">
    <source>
        <dbReference type="Pfam" id="PF00534"/>
    </source>
</evidence>
<gene>
    <name evidence="6" type="ORF">Q9R08_12410</name>
</gene>
<organism evidence="6 7">
    <name type="scientific">Microbacterium psychrotolerans</name>
    <dbReference type="NCBI Taxonomy" id="3068321"/>
    <lineage>
        <taxon>Bacteria</taxon>
        <taxon>Bacillati</taxon>
        <taxon>Actinomycetota</taxon>
        <taxon>Actinomycetes</taxon>
        <taxon>Micrococcales</taxon>
        <taxon>Microbacteriaceae</taxon>
        <taxon>Microbacterium</taxon>
    </lineage>
</organism>
<evidence type="ECO:0000256" key="1">
    <source>
        <dbReference type="ARBA" id="ARBA00021292"/>
    </source>
</evidence>
<evidence type="ECO:0000259" key="5">
    <source>
        <dbReference type="Pfam" id="PF13439"/>
    </source>
</evidence>
<evidence type="ECO:0000313" key="7">
    <source>
        <dbReference type="Proteomes" id="UP001235133"/>
    </source>
</evidence>
<dbReference type="EMBL" id="JAVFWO010000003">
    <property type="protein sequence ID" value="MDQ7878784.1"/>
    <property type="molecule type" value="Genomic_DNA"/>
</dbReference>
<dbReference type="SUPFAM" id="SSF53756">
    <property type="entry name" value="UDP-Glycosyltransferase/glycogen phosphorylase"/>
    <property type="match status" value="1"/>
</dbReference>
<dbReference type="PANTHER" id="PTHR45947">
    <property type="entry name" value="SULFOQUINOVOSYL TRANSFERASE SQD2"/>
    <property type="match status" value="1"/>
</dbReference>
<dbReference type="PANTHER" id="PTHR45947:SF3">
    <property type="entry name" value="SULFOQUINOVOSYL TRANSFERASE SQD2"/>
    <property type="match status" value="1"/>
</dbReference>
<feature type="domain" description="Glycosyltransferase subfamily 4-like N-terminal" evidence="5">
    <location>
        <begin position="21"/>
        <end position="186"/>
    </location>
</feature>
<evidence type="ECO:0000313" key="6">
    <source>
        <dbReference type="EMBL" id="MDQ7878784.1"/>
    </source>
</evidence>
<accession>A0ABU0Z2H7</accession>
<dbReference type="Gene3D" id="3.40.50.2000">
    <property type="entry name" value="Glycogen Phosphorylase B"/>
    <property type="match status" value="2"/>
</dbReference>
<dbReference type="InterPro" id="IPR028098">
    <property type="entry name" value="Glyco_trans_4-like_N"/>
</dbReference>
<reference evidence="6 7" key="1">
    <citation type="submission" date="2023-08" db="EMBL/GenBank/DDBJ databases">
        <title>Microbacterium psychrotolerans sp. nov., a psychrotolerant bacterium isolated from soil in Heilongjiang Province, China.</title>
        <authorList>
            <person name="An P."/>
            <person name="Zhao D."/>
            <person name="Xiang H."/>
        </authorList>
    </citation>
    <scope>NUCLEOTIDE SEQUENCE [LARGE SCALE GENOMIC DNA]</scope>
    <source>
        <strain evidence="6 7">QXD-8</strain>
    </source>
</reference>
<dbReference type="RefSeq" id="WP_308868338.1">
    <property type="nucleotide sequence ID" value="NZ_JAVFWO010000003.1"/>
</dbReference>
<keyword evidence="2 6" id="KW-0328">Glycosyltransferase</keyword>
<dbReference type="InterPro" id="IPR050194">
    <property type="entry name" value="Glycosyltransferase_grp1"/>
</dbReference>
<sequence>MRATEPRIAIAYDCFFPLQTGGGERVYRRMAELLVERGAHVTYVTRSEWETDAAPPAPFDLHGVWRGEIYDANGTRTTSSAVAFAFALFSHFVRRRDAYDAVVVAALPVLNVFAVRLALLGSGTRLVVDWLEVWSARKWRAYGGVLTGTIAWLLQSLAIRIGDVATVNSGFTRNRLRVYRPRAQPIVLGLVDLVGSEPEASVVPSAPPILLFVGRHIPDKRLDALPGALAHARREIPELVAQIAGRGPETQRVRAAAAAAGVAHAIEFVGRIDDDDLRRRYRAAAALVNPSAREGFGLVVAEAAAAATPSVVVAGDDNAAAELVEPGVNGAIAVDASAATLGDAIVRVVNAGKPLRASTLAWFERERVERGLARSVDELLRRLGY</sequence>
<dbReference type="GO" id="GO:0016757">
    <property type="term" value="F:glycosyltransferase activity"/>
    <property type="evidence" value="ECO:0007669"/>
    <property type="project" value="UniProtKB-KW"/>
</dbReference>
<evidence type="ECO:0000256" key="2">
    <source>
        <dbReference type="ARBA" id="ARBA00022676"/>
    </source>
</evidence>
<dbReference type="CDD" id="cd03801">
    <property type="entry name" value="GT4_PimA-like"/>
    <property type="match status" value="1"/>
</dbReference>
<proteinExistence type="predicted"/>
<name>A0ABU0Z2H7_9MICO</name>
<feature type="domain" description="Glycosyl transferase family 1" evidence="4">
    <location>
        <begin position="200"/>
        <end position="352"/>
    </location>
</feature>
<dbReference type="Pfam" id="PF13439">
    <property type="entry name" value="Glyco_transf_4"/>
    <property type="match status" value="1"/>
</dbReference>
<dbReference type="Pfam" id="PF00534">
    <property type="entry name" value="Glycos_transf_1"/>
    <property type="match status" value="1"/>
</dbReference>
<protein>
    <recommendedName>
        <fullName evidence="1">D-inositol 3-phosphate glycosyltransferase</fullName>
    </recommendedName>
</protein>
<keyword evidence="3 6" id="KW-0808">Transferase</keyword>
<dbReference type="InterPro" id="IPR001296">
    <property type="entry name" value="Glyco_trans_1"/>
</dbReference>
<keyword evidence="7" id="KW-1185">Reference proteome</keyword>
<dbReference type="Proteomes" id="UP001235133">
    <property type="component" value="Unassembled WGS sequence"/>
</dbReference>
<evidence type="ECO:0000256" key="3">
    <source>
        <dbReference type="ARBA" id="ARBA00022679"/>
    </source>
</evidence>